<dbReference type="Proteomes" id="UP001623041">
    <property type="component" value="Unassembled WGS sequence"/>
</dbReference>
<reference evidence="1 2" key="1">
    <citation type="submission" date="2024-11" db="EMBL/GenBank/DDBJ databases">
        <authorList>
            <person name="Lucas J.A."/>
        </authorList>
    </citation>
    <scope>NUCLEOTIDE SEQUENCE [LARGE SCALE GENOMIC DNA]</scope>
    <source>
        <strain evidence="1 2">Z 5.4</strain>
    </source>
</reference>
<gene>
    <name evidence="1" type="ORF">ACJEBI_17650</name>
</gene>
<comment type="caution">
    <text evidence="1">The sequence shown here is derived from an EMBL/GenBank/DDBJ whole genome shotgun (WGS) entry which is preliminary data.</text>
</comment>
<protein>
    <submittedName>
        <fullName evidence="1">Uncharacterized protein</fullName>
    </submittedName>
</protein>
<accession>A0ABW8RJ12</accession>
<dbReference type="EMBL" id="JBJHQH010000013">
    <property type="protein sequence ID" value="MFK9093293.1"/>
    <property type="molecule type" value="Genomic_DNA"/>
</dbReference>
<proteinExistence type="predicted"/>
<name>A0ABW8RJ12_9BACI</name>
<keyword evidence="2" id="KW-1185">Reference proteome</keyword>
<sequence>MMNLTELQKNQHIPKSQLPTEILQFVPGIWVNGKYLWLQNCTEKVIYDEELIMKVKQEQIHSKIRFSSIFVSNHSNQTKEIKILAMHHFLNVGQDHLTFVSPTDNQIFHHANKKVFLVNAQYQHSGMQEYTAIPLWNAYTDQIWSSLQNGSLKYQPMAKGSAASIFAMKISIAPHETSKMNTWTITGSSKNELISMEHALLKNILAFPVEK</sequence>
<organism evidence="1 2">
    <name type="scientific">Bacillus salipaludis</name>
    <dbReference type="NCBI Taxonomy" id="2547811"/>
    <lineage>
        <taxon>Bacteria</taxon>
        <taxon>Bacillati</taxon>
        <taxon>Bacillota</taxon>
        <taxon>Bacilli</taxon>
        <taxon>Bacillales</taxon>
        <taxon>Bacillaceae</taxon>
        <taxon>Bacillus</taxon>
    </lineage>
</organism>
<evidence type="ECO:0000313" key="2">
    <source>
        <dbReference type="Proteomes" id="UP001623041"/>
    </source>
</evidence>
<evidence type="ECO:0000313" key="1">
    <source>
        <dbReference type="EMBL" id="MFK9093293.1"/>
    </source>
</evidence>